<evidence type="ECO:0000259" key="1">
    <source>
        <dbReference type="Pfam" id="PF14216"/>
    </source>
</evidence>
<name>A0A0G2SSR7_9CAUD</name>
<proteinExistence type="predicted"/>
<reference evidence="2 3" key="1">
    <citation type="submission" date="2015-03" db="EMBL/GenBank/DDBJ databases">
        <authorList>
            <person name="Melo L.D.R."/>
            <person name="Veiga P."/>
            <person name="Cerca N."/>
            <person name="Kropinski A.M."/>
            <person name="Azeredo J."/>
            <person name="Almeida C."/>
            <person name="Sillankorva S."/>
        </authorList>
    </citation>
    <scope>NUCLEOTIDE SEQUENCE [LARGE SCALE GENOMIC DNA]</scope>
</reference>
<dbReference type="OrthoDB" id="19153at10239"/>
<organism evidence="2 3">
    <name type="scientific">Proteus phage vB_PmiM_Pm5461</name>
    <dbReference type="NCBI Taxonomy" id="1636250"/>
    <lineage>
        <taxon>Viruses</taxon>
        <taxon>Duplodnaviria</taxon>
        <taxon>Heunggongvirae</taxon>
        <taxon>Uroviricota</taxon>
        <taxon>Caudoviricetes</taxon>
        <taxon>Pantevenvirales</taxon>
        <taxon>Straboviridae</taxon>
        <taxon>Bragavirus</taxon>
        <taxon>Bragavirus pm5461</taxon>
    </lineage>
</organism>
<dbReference type="KEGG" id="vg:26622769"/>
<accession>A0A0G2SSR7</accession>
<keyword evidence="3" id="KW-1185">Reference proteome</keyword>
<evidence type="ECO:0000313" key="3">
    <source>
        <dbReference type="Proteomes" id="UP000202749"/>
    </source>
</evidence>
<dbReference type="GeneID" id="26622769"/>
<dbReference type="Pfam" id="PF14216">
    <property type="entry name" value="DUF4326"/>
    <property type="match status" value="1"/>
</dbReference>
<evidence type="ECO:0000313" key="2">
    <source>
        <dbReference type="EMBL" id="AKA62087.1"/>
    </source>
</evidence>
<dbReference type="InterPro" id="IPR025475">
    <property type="entry name" value="DUF4326"/>
</dbReference>
<sequence>MICTVVNKYNSDFDINIQRGTMFGNPFKDGTREENIKKFKQYFLNKIKSGQITKSHLEVLRGTRLGCTCSPKPCHGDIIAEVVNKVFNDKIYL</sequence>
<feature type="domain" description="DUF4326" evidence="1">
    <location>
        <begin position="5"/>
        <end position="81"/>
    </location>
</feature>
<dbReference type="EMBL" id="KP890823">
    <property type="protein sequence ID" value="AKA62087.1"/>
    <property type="molecule type" value="Genomic_DNA"/>
</dbReference>
<gene>
    <name evidence="2" type="ORF">Pm5461_221</name>
</gene>
<dbReference type="RefSeq" id="YP_009195643.1">
    <property type="nucleotide sequence ID" value="NC_028762.1"/>
</dbReference>
<dbReference type="Proteomes" id="UP000202749">
    <property type="component" value="Segment"/>
</dbReference>
<protein>
    <recommendedName>
        <fullName evidence="1">DUF4326 domain-containing protein</fullName>
    </recommendedName>
</protein>